<gene>
    <name evidence="1" type="ORF">P7K49_040994</name>
</gene>
<evidence type="ECO:0000313" key="1">
    <source>
        <dbReference type="EMBL" id="KAK2081324.1"/>
    </source>
</evidence>
<proteinExistence type="predicted"/>
<dbReference type="EMBL" id="JASSZA010000329">
    <property type="protein sequence ID" value="KAK2081324.1"/>
    <property type="molecule type" value="Genomic_DNA"/>
</dbReference>
<keyword evidence="2" id="KW-1185">Reference proteome</keyword>
<protein>
    <submittedName>
        <fullName evidence="1">Uncharacterized protein</fullName>
    </submittedName>
</protein>
<dbReference type="Proteomes" id="UP001266305">
    <property type="component" value="Unassembled WGS sequence"/>
</dbReference>
<evidence type="ECO:0000313" key="2">
    <source>
        <dbReference type="Proteomes" id="UP001266305"/>
    </source>
</evidence>
<sequence>MPPLLPHAMCRLLQQLIPEQRLSELVPDSVKVAYCTSQRVRSFLAHTQSEDCRLWALHHWHGETRGGELPYLLHTKPGLSGVSSLSSMPQSHPWSAQSTEAHSVLAPYLVPGRHKGTEPQRLCLWLH</sequence>
<reference evidence="1 2" key="1">
    <citation type="submission" date="2023-05" db="EMBL/GenBank/DDBJ databases">
        <title>B98-5 Cell Line De Novo Hybrid Assembly: An Optical Mapping Approach.</title>
        <authorList>
            <person name="Kananen K."/>
            <person name="Auerbach J.A."/>
            <person name="Kautto E."/>
            <person name="Blachly J.S."/>
        </authorList>
    </citation>
    <scope>NUCLEOTIDE SEQUENCE [LARGE SCALE GENOMIC DNA]</scope>
    <source>
        <strain evidence="1">B95-8</strain>
        <tissue evidence="1">Cell line</tissue>
    </source>
</reference>
<organism evidence="1 2">
    <name type="scientific">Saguinus oedipus</name>
    <name type="common">Cotton-top tamarin</name>
    <name type="synonym">Oedipomidas oedipus</name>
    <dbReference type="NCBI Taxonomy" id="9490"/>
    <lineage>
        <taxon>Eukaryota</taxon>
        <taxon>Metazoa</taxon>
        <taxon>Chordata</taxon>
        <taxon>Craniata</taxon>
        <taxon>Vertebrata</taxon>
        <taxon>Euteleostomi</taxon>
        <taxon>Mammalia</taxon>
        <taxon>Eutheria</taxon>
        <taxon>Euarchontoglires</taxon>
        <taxon>Primates</taxon>
        <taxon>Haplorrhini</taxon>
        <taxon>Platyrrhini</taxon>
        <taxon>Cebidae</taxon>
        <taxon>Callitrichinae</taxon>
        <taxon>Saguinus</taxon>
    </lineage>
</organism>
<comment type="caution">
    <text evidence="1">The sequence shown here is derived from an EMBL/GenBank/DDBJ whole genome shotgun (WGS) entry which is preliminary data.</text>
</comment>
<accession>A0ABQ9T9B9</accession>
<name>A0ABQ9T9B9_SAGOE</name>